<evidence type="ECO:0008006" key="5">
    <source>
        <dbReference type="Google" id="ProtNLM"/>
    </source>
</evidence>
<organism evidence="3 4">
    <name type="scientific">Verruconis gallopava</name>
    <dbReference type="NCBI Taxonomy" id="253628"/>
    <lineage>
        <taxon>Eukaryota</taxon>
        <taxon>Fungi</taxon>
        <taxon>Dikarya</taxon>
        <taxon>Ascomycota</taxon>
        <taxon>Pezizomycotina</taxon>
        <taxon>Dothideomycetes</taxon>
        <taxon>Pleosporomycetidae</taxon>
        <taxon>Venturiales</taxon>
        <taxon>Sympoventuriaceae</taxon>
        <taxon>Verruconis</taxon>
    </lineage>
</organism>
<name>A0A0D1Z345_9PEZI</name>
<dbReference type="GO" id="GO:0016491">
    <property type="term" value="F:oxidoreductase activity"/>
    <property type="evidence" value="ECO:0007669"/>
    <property type="project" value="UniProtKB-KW"/>
</dbReference>
<dbReference type="InParanoid" id="A0A0D1Z345"/>
<evidence type="ECO:0000313" key="3">
    <source>
        <dbReference type="EMBL" id="KIW07372.1"/>
    </source>
</evidence>
<evidence type="ECO:0000313" key="4">
    <source>
        <dbReference type="Proteomes" id="UP000053259"/>
    </source>
</evidence>
<keyword evidence="4" id="KW-1185">Reference proteome</keyword>
<dbReference type="GeneID" id="27310190"/>
<dbReference type="SUPFAM" id="SSF51735">
    <property type="entry name" value="NAD(P)-binding Rossmann-fold domains"/>
    <property type="match status" value="1"/>
</dbReference>
<evidence type="ECO:0000256" key="1">
    <source>
        <dbReference type="ARBA" id="ARBA00006484"/>
    </source>
</evidence>
<dbReference type="PANTHER" id="PTHR43669:SF3">
    <property type="entry name" value="ALCOHOL DEHYDROGENASE, PUTATIVE (AFU_ORTHOLOGUE AFUA_3G03445)-RELATED"/>
    <property type="match status" value="1"/>
</dbReference>
<accession>A0A0D1Z345</accession>
<dbReference type="PANTHER" id="PTHR43669">
    <property type="entry name" value="5-KETO-D-GLUCONATE 5-REDUCTASE"/>
    <property type="match status" value="1"/>
</dbReference>
<sequence length="238" mass="25443">MALDRFILVLGSGPGIGVGVATCFAEKGFNKVALLSRNAERLKEDATAVSKAAPSAEVKTYTADLADSTGLKAVLSAIEAENGRPEVVVYNASHLTMSKLGEYSEAEIETDLKISTVSLYTTATWALPLLVSLSADPSRKPSLLVTSGGLYRYPRPGYFSLALSKAAQHNLTMSMHQEYASKGVHVAAVPVVGRVSPESEHFSPKRIAGVFWDLYQQGAEKGAKEAWVTTPEHEMAGK</sequence>
<dbReference type="VEuPathDB" id="FungiDB:PV09_02217"/>
<dbReference type="EMBL" id="KN847533">
    <property type="protein sequence ID" value="KIW07372.1"/>
    <property type="molecule type" value="Genomic_DNA"/>
</dbReference>
<reference evidence="3 4" key="1">
    <citation type="submission" date="2015-01" db="EMBL/GenBank/DDBJ databases">
        <title>The Genome Sequence of Ochroconis gallopava CBS43764.</title>
        <authorList>
            <consortium name="The Broad Institute Genomics Platform"/>
            <person name="Cuomo C."/>
            <person name="de Hoog S."/>
            <person name="Gorbushina A."/>
            <person name="Stielow B."/>
            <person name="Teixiera M."/>
            <person name="Abouelleil A."/>
            <person name="Chapman S.B."/>
            <person name="Priest M."/>
            <person name="Young S.K."/>
            <person name="Wortman J."/>
            <person name="Nusbaum C."/>
            <person name="Birren B."/>
        </authorList>
    </citation>
    <scope>NUCLEOTIDE SEQUENCE [LARGE SCALE GENOMIC DNA]</scope>
    <source>
        <strain evidence="3 4">CBS 43764</strain>
    </source>
</reference>
<comment type="similarity">
    <text evidence="1">Belongs to the short-chain dehydrogenases/reductases (SDR) family.</text>
</comment>
<dbReference type="InterPro" id="IPR036291">
    <property type="entry name" value="NAD(P)-bd_dom_sf"/>
</dbReference>
<keyword evidence="2" id="KW-0560">Oxidoreductase</keyword>
<dbReference type="InterPro" id="IPR002347">
    <property type="entry name" value="SDR_fam"/>
</dbReference>
<dbReference type="Gene3D" id="3.40.50.720">
    <property type="entry name" value="NAD(P)-binding Rossmann-like Domain"/>
    <property type="match status" value="1"/>
</dbReference>
<dbReference type="STRING" id="253628.A0A0D1Z345"/>
<dbReference type="HOGENOM" id="CLU_010194_17_1_1"/>
<proteinExistence type="inferred from homology"/>
<dbReference type="Proteomes" id="UP000053259">
    <property type="component" value="Unassembled WGS sequence"/>
</dbReference>
<protein>
    <recommendedName>
        <fullName evidence="5">NAD(P)-binding protein</fullName>
    </recommendedName>
</protein>
<dbReference type="RefSeq" id="XP_016217241.1">
    <property type="nucleotide sequence ID" value="XM_016355225.1"/>
</dbReference>
<dbReference type="Pfam" id="PF00106">
    <property type="entry name" value="adh_short"/>
    <property type="match status" value="1"/>
</dbReference>
<dbReference type="OrthoDB" id="5336600at2759"/>
<dbReference type="AlphaFoldDB" id="A0A0D1Z345"/>
<gene>
    <name evidence="3" type="ORF">PV09_02217</name>
</gene>
<evidence type="ECO:0000256" key="2">
    <source>
        <dbReference type="ARBA" id="ARBA00023002"/>
    </source>
</evidence>